<accession>A0AAE3M4M5</accession>
<evidence type="ECO:0000256" key="3">
    <source>
        <dbReference type="ARBA" id="ARBA00004991"/>
    </source>
</evidence>
<keyword evidence="5" id="KW-0328">Glycosyltransferase</keyword>
<dbReference type="GO" id="GO:0016757">
    <property type="term" value="F:glycosyltransferase activity"/>
    <property type="evidence" value="ECO:0007669"/>
    <property type="project" value="UniProtKB-KW"/>
</dbReference>
<keyword evidence="12" id="KW-1185">Reference proteome</keyword>
<evidence type="ECO:0000313" key="12">
    <source>
        <dbReference type="Proteomes" id="UP001209229"/>
    </source>
</evidence>
<dbReference type="PANTHER" id="PTHR43179">
    <property type="entry name" value="RHAMNOSYLTRANSFERASE WBBL"/>
    <property type="match status" value="1"/>
</dbReference>
<dbReference type="Pfam" id="PF00535">
    <property type="entry name" value="Glycos_transf_2"/>
    <property type="match status" value="1"/>
</dbReference>
<comment type="subcellular location">
    <subcellularLocation>
        <location evidence="1">Membrane</location>
        <topology evidence="1">Multi-pass membrane protein</topology>
    </subcellularLocation>
</comment>
<name>A0AAE3M4M5_9BACT</name>
<evidence type="ECO:0000256" key="6">
    <source>
        <dbReference type="ARBA" id="ARBA00022679"/>
    </source>
</evidence>
<sequence>MSDNKVVIVLVNYNGHNDTIECLESLKKIKYTNYSIIVVDNSSSELSIEFIEAWARGQVKSIKTNYKDIVYPLSKSVEKIHIINEGDELLELNELTIIKAENRGFAAANNVALRAIENKNYEYVWLLNNDCIVTRDALDVLVKDINNRTQDVGILGATLYDYYQPDVIQSIGGVLNKFFGTVKQLNEISSIKLLDYPVGASMLVKRKFIEDVGGLNEDFFLYYEEVDWVMRGMKKGYNFGVNEEKLIFHKEGASTKGDNRKVASKSEVSDLSSLKSRLIFMKSHFPRRILLVKLGFVIVLFNRIRRRRFDLLPKIIRILFDA</sequence>
<evidence type="ECO:0000313" key="11">
    <source>
        <dbReference type="EMBL" id="MCW3786762.1"/>
    </source>
</evidence>
<evidence type="ECO:0000256" key="2">
    <source>
        <dbReference type="ARBA" id="ARBA00004760"/>
    </source>
</evidence>
<comment type="caution">
    <text evidence="11">The sequence shown here is derived from an EMBL/GenBank/DDBJ whole genome shotgun (WGS) entry which is preliminary data.</text>
</comment>
<protein>
    <submittedName>
        <fullName evidence="11">Glycosyltransferase family 2 protein</fullName>
    </submittedName>
</protein>
<keyword evidence="6" id="KW-0808">Transferase</keyword>
<keyword evidence="7" id="KW-0812">Transmembrane</keyword>
<comment type="pathway">
    <text evidence="2">Lipid metabolism; sphingolipid metabolism.</text>
</comment>
<dbReference type="InterPro" id="IPR001173">
    <property type="entry name" value="Glyco_trans_2-like"/>
</dbReference>
<dbReference type="Proteomes" id="UP001209229">
    <property type="component" value="Unassembled WGS sequence"/>
</dbReference>
<evidence type="ECO:0000256" key="5">
    <source>
        <dbReference type="ARBA" id="ARBA00022676"/>
    </source>
</evidence>
<comment type="similarity">
    <text evidence="4">Belongs to the glycosyltransferase 2 family.</text>
</comment>
<dbReference type="RefSeq" id="WP_301190326.1">
    <property type="nucleotide sequence ID" value="NZ_JAPDPJ010000018.1"/>
</dbReference>
<comment type="pathway">
    <text evidence="3">Sphingolipid metabolism.</text>
</comment>
<dbReference type="InterPro" id="IPR025993">
    <property type="entry name" value="Ceramide_glucosylTrfase"/>
</dbReference>
<proteinExistence type="inferred from homology"/>
<keyword evidence="9" id="KW-0472">Membrane</keyword>
<dbReference type="AlphaFoldDB" id="A0AAE3M4M5"/>
<dbReference type="Gene3D" id="3.90.550.10">
    <property type="entry name" value="Spore Coat Polysaccharide Biosynthesis Protein SpsA, Chain A"/>
    <property type="match status" value="1"/>
</dbReference>
<organism evidence="11 12">
    <name type="scientific">Plebeiibacterium sediminum</name>
    <dbReference type="NCBI Taxonomy" id="2992112"/>
    <lineage>
        <taxon>Bacteria</taxon>
        <taxon>Pseudomonadati</taxon>
        <taxon>Bacteroidota</taxon>
        <taxon>Bacteroidia</taxon>
        <taxon>Marinilabiliales</taxon>
        <taxon>Marinilabiliaceae</taxon>
        <taxon>Plebeiibacterium</taxon>
    </lineage>
</organism>
<keyword evidence="8" id="KW-1133">Transmembrane helix</keyword>
<reference evidence="11" key="1">
    <citation type="submission" date="2022-10" db="EMBL/GenBank/DDBJ databases">
        <authorList>
            <person name="Yu W.X."/>
        </authorList>
    </citation>
    <scope>NUCLEOTIDE SEQUENCE</scope>
    <source>
        <strain evidence="11">AAT</strain>
    </source>
</reference>
<feature type="domain" description="Glycosyltransferase 2-like" evidence="10">
    <location>
        <begin position="8"/>
        <end position="63"/>
    </location>
</feature>
<dbReference type="InterPro" id="IPR029044">
    <property type="entry name" value="Nucleotide-diphossugar_trans"/>
</dbReference>
<evidence type="ECO:0000256" key="7">
    <source>
        <dbReference type="ARBA" id="ARBA00022692"/>
    </source>
</evidence>
<evidence type="ECO:0000256" key="4">
    <source>
        <dbReference type="ARBA" id="ARBA00006739"/>
    </source>
</evidence>
<evidence type="ECO:0000256" key="1">
    <source>
        <dbReference type="ARBA" id="ARBA00004141"/>
    </source>
</evidence>
<evidence type="ECO:0000256" key="9">
    <source>
        <dbReference type="ARBA" id="ARBA00023136"/>
    </source>
</evidence>
<evidence type="ECO:0000259" key="10">
    <source>
        <dbReference type="Pfam" id="PF00535"/>
    </source>
</evidence>
<dbReference type="EMBL" id="JAPDPJ010000018">
    <property type="protein sequence ID" value="MCW3786762.1"/>
    <property type="molecule type" value="Genomic_DNA"/>
</dbReference>
<dbReference type="SUPFAM" id="SSF53448">
    <property type="entry name" value="Nucleotide-diphospho-sugar transferases"/>
    <property type="match status" value="1"/>
</dbReference>
<gene>
    <name evidence="11" type="ORF">OM075_09805</name>
</gene>
<dbReference type="PANTHER" id="PTHR43179:SF12">
    <property type="entry name" value="GALACTOFURANOSYLTRANSFERASE GLFT2"/>
    <property type="match status" value="1"/>
</dbReference>
<dbReference type="CDD" id="cd04186">
    <property type="entry name" value="GT_2_like_c"/>
    <property type="match status" value="1"/>
</dbReference>
<evidence type="ECO:0000256" key="8">
    <source>
        <dbReference type="ARBA" id="ARBA00022989"/>
    </source>
</evidence>
<dbReference type="GO" id="GO:0016020">
    <property type="term" value="C:membrane"/>
    <property type="evidence" value="ECO:0007669"/>
    <property type="project" value="UniProtKB-SubCell"/>
</dbReference>
<dbReference type="Pfam" id="PF13506">
    <property type="entry name" value="Glyco_transf_21"/>
    <property type="match status" value="1"/>
</dbReference>